<feature type="domain" description="Peptidase M13 C-terminal" evidence="11">
    <location>
        <begin position="618"/>
        <end position="824"/>
    </location>
</feature>
<dbReference type="GO" id="GO:0005886">
    <property type="term" value="C:plasma membrane"/>
    <property type="evidence" value="ECO:0007669"/>
    <property type="project" value="UniProtKB-SubCell"/>
</dbReference>
<dbReference type="EMBL" id="HBUF01349151">
    <property type="protein sequence ID" value="CAG6712273.1"/>
    <property type="molecule type" value="Transcribed_RNA"/>
</dbReference>
<comment type="similarity">
    <text evidence="3">Belongs to the peptidase M13 family.</text>
</comment>
<dbReference type="PRINTS" id="PR00786">
    <property type="entry name" value="NEPRILYSIN"/>
</dbReference>
<evidence type="ECO:0000313" key="13">
    <source>
        <dbReference type="EMBL" id="CAG6792185.1"/>
    </source>
</evidence>
<keyword evidence="6" id="KW-0378">Hydrolase</keyword>
<protein>
    <submittedName>
        <fullName evidence="13">Neprilysin-11</fullName>
    </submittedName>
</protein>
<feature type="region of interest" description="Disordered" evidence="9">
    <location>
        <begin position="1"/>
        <end position="24"/>
    </location>
</feature>
<evidence type="ECO:0000256" key="7">
    <source>
        <dbReference type="ARBA" id="ARBA00022833"/>
    </source>
</evidence>
<keyword evidence="4" id="KW-0645">Protease</keyword>
<dbReference type="GO" id="GO:0016485">
    <property type="term" value="P:protein processing"/>
    <property type="evidence" value="ECO:0007669"/>
    <property type="project" value="TreeGrafter"/>
</dbReference>
<accession>A0A8D9BV62</accession>
<dbReference type="AlphaFoldDB" id="A0A8D9BV62"/>
<comment type="cofactor">
    <cofactor evidence="1">
        <name>Zn(2+)</name>
        <dbReference type="ChEBI" id="CHEBI:29105"/>
    </cofactor>
</comment>
<dbReference type="EMBL" id="HBUF01349152">
    <property type="protein sequence ID" value="CAG6712275.1"/>
    <property type="molecule type" value="Transcribed_RNA"/>
</dbReference>
<dbReference type="EMBL" id="HBUF01349153">
    <property type="protein sequence ID" value="CAG6712277.1"/>
    <property type="molecule type" value="Transcribed_RNA"/>
</dbReference>
<dbReference type="EMBL" id="HBUF01680159">
    <property type="protein sequence ID" value="CAG6792184.1"/>
    <property type="molecule type" value="Transcribed_RNA"/>
</dbReference>
<keyword evidence="8" id="KW-0482">Metalloprotease</keyword>
<dbReference type="GO" id="GO:0046872">
    <property type="term" value="F:metal ion binding"/>
    <property type="evidence" value="ECO:0007669"/>
    <property type="project" value="UniProtKB-KW"/>
</dbReference>
<dbReference type="InterPro" id="IPR008753">
    <property type="entry name" value="Peptidase_M13_N"/>
</dbReference>
<evidence type="ECO:0000256" key="10">
    <source>
        <dbReference type="SAM" id="Phobius"/>
    </source>
</evidence>
<dbReference type="InterPro" id="IPR042089">
    <property type="entry name" value="Peptidase_M13_dom_2"/>
</dbReference>
<comment type="subcellular location">
    <subcellularLocation>
        <location evidence="2">Cell membrane</location>
        <topology evidence="2">Single-pass type II membrane protein</topology>
    </subcellularLocation>
</comment>
<feature type="domain" description="Peptidase M13 N-terminal" evidence="12">
    <location>
        <begin position="168"/>
        <end position="557"/>
    </location>
</feature>
<dbReference type="Pfam" id="PF05649">
    <property type="entry name" value="Peptidase_M13_N"/>
    <property type="match status" value="1"/>
</dbReference>
<proteinExistence type="inferred from homology"/>
<dbReference type="SUPFAM" id="SSF55486">
    <property type="entry name" value="Metalloproteases ('zincins'), catalytic domain"/>
    <property type="match status" value="1"/>
</dbReference>
<keyword evidence="7" id="KW-0862">Zinc</keyword>
<dbReference type="PROSITE" id="PS51885">
    <property type="entry name" value="NEPRILYSIN"/>
    <property type="match status" value="1"/>
</dbReference>
<keyword evidence="10" id="KW-1133">Transmembrane helix</keyword>
<dbReference type="Pfam" id="PF01431">
    <property type="entry name" value="Peptidase_M13"/>
    <property type="match status" value="1"/>
</dbReference>
<keyword evidence="10" id="KW-0812">Transmembrane</keyword>
<keyword evidence="5" id="KW-0479">Metal-binding</keyword>
<evidence type="ECO:0000256" key="2">
    <source>
        <dbReference type="ARBA" id="ARBA00004401"/>
    </source>
</evidence>
<dbReference type="Gene3D" id="1.10.1380.10">
    <property type="entry name" value="Neutral endopeptidase , domain2"/>
    <property type="match status" value="1"/>
</dbReference>
<evidence type="ECO:0000259" key="11">
    <source>
        <dbReference type="Pfam" id="PF01431"/>
    </source>
</evidence>
<feature type="compositionally biased region" description="Polar residues" evidence="9">
    <location>
        <begin position="1"/>
        <end position="11"/>
    </location>
</feature>
<evidence type="ECO:0000256" key="5">
    <source>
        <dbReference type="ARBA" id="ARBA00022723"/>
    </source>
</evidence>
<dbReference type="EMBL" id="HBUF01349149">
    <property type="protein sequence ID" value="CAG6712269.1"/>
    <property type="molecule type" value="Transcribed_RNA"/>
</dbReference>
<dbReference type="Gene3D" id="3.40.390.10">
    <property type="entry name" value="Collagenase (Catalytic Domain)"/>
    <property type="match status" value="1"/>
</dbReference>
<evidence type="ECO:0000256" key="6">
    <source>
        <dbReference type="ARBA" id="ARBA00022801"/>
    </source>
</evidence>
<dbReference type="EMBL" id="HBUF01680158">
    <property type="protein sequence ID" value="CAG6792183.1"/>
    <property type="molecule type" value="Transcribed_RNA"/>
</dbReference>
<evidence type="ECO:0000256" key="1">
    <source>
        <dbReference type="ARBA" id="ARBA00001947"/>
    </source>
</evidence>
<keyword evidence="10" id="KW-0472">Membrane</keyword>
<dbReference type="InterPro" id="IPR018497">
    <property type="entry name" value="Peptidase_M13_C"/>
</dbReference>
<dbReference type="InterPro" id="IPR024079">
    <property type="entry name" value="MetalloPept_cat_dom_sf"/>
</dbReference>
<feature type="transmembrane region" description="Helical" evidence="10">
    <location>
        <begin position="39"/>
        <end position="58"/>
    </location>
</feature>
<evidence type="ECO:0000259" key="12">
    <source>
        <dbReference type="Pfam" id="PF05649"/>
    </source>
</evidence>
<dbReference type="EMBL" id="HBUF01349150">
    <property type="protein sequence ID" value="CAG6712271.1"/>
    <property type="molecule type" value="Transcribed_RNA"/>
</dbReference>
<evidence type="ECO:0000256" key="3">
    <source>
        <dbReference type="ARBA" id="ARBA00007357"/>
    </source>
</evidence>
<dbReference type="PANTHER" id="PTHR11733:SF224">
    <property type="entry name" value="NEPRILYSIN-2"/>
    <property type="match status" value="1"/>
</dbReference>
<reference evidence="13" key="1">
    <citation type="submission" date="2021-05" db="EMBL/GenBank/DDBJ databases">
        <authorList>
            <person name="Alioto T."/>
            <person name="Alioto T."/>
            <person name="Gomez Garrido J."/>
        </authorList>
    </citation>
    <scope>NUCLEOTIDE SEQUENCE</scope>
</reference>
<dbReference type="GO" id="GO:0004222">
    <property type="term" value="F:metalloendopeptidase activity"/>
    <property type="evidence" value="ECO:0007669"/>
    <property type="project" value="InterPro"/>
</dbReference>
<organism evidence="13">
    <name type="scientific">Cacopsylla melanoneura</name>
    <dbReference type="NCBI Taxonomy" id="428564"/>
    <lineage>
        <taxon>Eukaryota</taxon>
        <taxon>Metazoa</taxon>
        <taxon>Ecdysozoa</taxon>
        <taxon>Arthropoda</taxon>
        <taxon>Hexapoda</taxon>
        <taxon>Insecta</taxon>
        <taxon>Pterygota</taxon>
        <taxon>Neoptera</taxon>
        <taxon>Paraneoptera</taxon>
        <taxon>Hemiptera</taxon>
        <taxon>Sternorrhyncha</taxon>
        <taxon>Psylloidea</taxon>
        <taxon>Psyllidae</taxon>
        <taxon>Psyllinae</taxon>
        <taxon>Cacopsylla</taxon>
    </lineage>
</organism>
<dbReference type="EMBL" id="HBUF01349148">
    <property type="protein sequence ID" value="CAG6712267.1"/>
    <property type="molecule type" value="Transcribed_RNA"/>
</dbReference>
<sequence length="825" mass="93797">MNRLQMDSNTGRPKYSSFRGQSSQSSNFWTHRSLLEKTLLSIIALLFVSFMVMLWNFVNVQQTVRKEANLYEALNPVSQGAGAASFVHHGKMFKRDTTHVAEANVAEANVAEATDVQDQTPDEVEDDPRAVAKKPPKNAYQQPKLCYSEGCIHTASKLLQSMNNTVNPCDDFYRFTCGRFLEETIIPDDKSGESSFSVISDQLETQLRTIIEEPVKESDIKPFKLAKNLYKVCMNKSQIEQQGLGHMKYVLKHLGGWPVLEGESWDEGSFSWKSSVYKFRRYGYSVDYFMDFSVGVNLKNSTERLIEFDQASLGLSREYLAKGLSEKIVKAYFEYMIDIAVIMGANKEIALRELTESLNFEIALANISLPLEERRNATKLYNPMKLYELQDKFPSIPWSEYINTILSPNAKLNQDETIIVAVPSYIHGLEKLLSTTPKRVMANYVLWRVMAASVSYLSEVVRSRQLAYSTAVSGVSEQQARWKECVGTASSSFSLAIGSLYVRKYFKEEAKSNAVEMVQLIREEMYKILGTIDWMDEKTREAAIDKARSMSTHIAYPDELLDNGKLEEFYTGLELDTSNYLEAVLNLTKFGTNYSFSQLRKPVNKTDWKSHGNPAIVNAFYSSIENSIQFPAGILQGAFFSNSRPNYMNYGAIGFVIGHEITHGFDDQGRQFDKDGNLVDWWQEITKEKYLVKAQCIIEQYGNYSVPEVNLSLNGINTQGENIADNGGIKEAYNAYNVWVSRHGEEPRLPGLHQYSPRQMFWISAASVWCSLYRPESLKIRIRTGYHSPGEFRVLGPMSNLPQFAEDWKCPSGSKMNPTHKCEVW</sequence>
<dbReference type="EMBL" id="HBUF01680160">
    <property type="protein sequence ID" value="CAG6792185.1"/>
    <property type="molecule type" value="Transcribed_RNA"/>
</dbReference>
<name>A0A8D9BV62_9HEMI</name>
<dbReference type="InterPro" id="IPR000718">
    <property type="entry name" value="Peptidase_M13"/>
</dbReference>
<feature type="region of interest" description="Disordered" evidence="9">
    <location>
        <begin position="112"/>
        <end position="135"/>
    </location>
</feature>
<evidence type="ECO:0000256" key="4">
    <source>
        <dbReference type="ARBA" id="ARBA00022670"/>
    </source>
</evidence>
<dbReference type="CDD" id="cd08662">
    <property type="entry name" value="M13"/>
    <property type="match status" value="1"/>
</dbReference>
<dbReference type="PANTHER" id="PTHR11733">
    <property type="entry name" value="ZINC METALLOPROTEASE FAMILY M13 NEPRILYSIN-RELATED"/>
    <property type="match status" value="1"/>
</dbReference>
<evidence type="ECO:0000256" key="8">
    <source>
        <dbReference type="ARBA" id="ARBA00023049"/>
    </source>
</evidence>
<evidence type="ECO:0000256" key="9">
    <source>
        <dbReference type="SAM" id="MobiDB-lite"/>
    </source>
</evidence>